<reference evidence="1 2" key="2">
    <citation type="journal article" date="2022" name="Mol. Ecol. Resour.">
        <title>The genomes of chicory, endive, great burdock and yacon provide insights into Asteraceae paleo-polyploidization history and plant inulin production.</title>
        <authorList>
            <person name="Fan W."/>
            <person name="Wang S."/>
            <person name="Wang H."/>
            <person name="Wang A."/>
            <person name="Jiang F."/>
            <person name="Liu H."/>
            <person name="Zhao H."/>
            <person name="Xu D."/>
            <person name="Zhang Y."/>
        </authorList>
    </citation>
    <scope>NUCLEOTIDE SEQUENCE [LARGE SCALE GENOMIC DNA]</scope>
    <source>
        <strain evidence="2">cv. Punajuju</strain>
        <tissue evidence="1">Leaves</tissue>
    </source>
</reference>
<dbReference type="EMBL" id="CM042010">
    <property type="protein sequence ID" value="KAI3778578.1"/>
    <property type="molecule type" value="Genomic_DNA"/>
</dbReference>
<gene>
    <name evidence="1" type="ORF">L2E82_07956</name>
</gene>
<evidence type="ECO:0000313" key="2">
    <source>
        <dbReference type="Proteomes" id="UP001055811"/>
    </source>
</evidence>
<evidence type="ECO:0000313" key="1">
    <source>
        <dbReference type="EMBL" id="KAI3778578.1"/>
    </source>
</evidence>
<proteinExistence type="predicted"/>
<organism evidence="1 2">
    <name type="scientific">Cichorium intybus</name>
    <name type="common">Chicory</name>
    <dbReference type="NCBI Taxonomy" id="13427"/>
    <lineage>
        <taxon>Eukaryota</taxon>
        <taxon>Viridiplantae</taxon>
        <taxon>Streptophyta</taxon>
        <taxon>Embryophyta</taxon>
        <taxon>Tracheophyta</taxon>
        <taxon>Spermatophyta</taxon>
        <taxon>Magnoliopsida</taxon>
        <taxon>eudicotyledons</taxon>
        <taxon>Gunneridae</taxon>
        <taxon>Pentapetalae</taxon>
        <taxon>asterids</taxon>
        <taxon>campanulids</taxon>
        <taxon>Asterales</taxon>
        <taxon>Asteraceae</taxon>
        <taxon>Cichorioideae</taxon>
        <taxon>Cichorieae</taxon>
        <taxon>Cichoriinae</taxon>
        <taxon>Cichorium</taxon>
    </lineage>
</organism>
<keyword evidence="2" id="KW-1185">Reference proteome</keyword>
<protein>
    <submittedName>
        <fullName evidence="1">Uncharacterized protein</fullName>
    </submittedName>
</protein>
<comment type="caution">
    <text evidence="1">The sequence shown here is derived from an EMBL/GenBank/DDBJ whole genome shotgun (WGS) entry which is preliminary data.</text>
</comment>
<dbReference type="Proteomes" id="UP001055811">
    <property type="component" value="Linkage Group LG02"/>
</dbReference>
<name>A0ACB9G693_CICIN</name>
<reference evidence="2" key="1">
    <citation type="journal article" date="2022" name="Mol. Ecol. Resour.">
        <title>The genomes of chicory, endive, great burdock and yacon provide insights into Asteraceae palaeo-polyploidization history and plant inulin production.</title>
        <authorList>
            <person name="Fan W."/>
            <person name="Wang S."/>
            <person name="Wang H."/>
            <person name="Wang A."/>
            <person name="Jiang F."/>
            <person name="Liu H."/>
            <person name="Zhao H."/>
            <person name="Xu D."/>
            <person name="Zhang Y."/>
        </authorList>
    </citation>
    <scope>NUCLEOTIDE SEQUENCE [LARGE SCALE GENOMIC DNA]</scope>
    <source>
        <strain evidence="2">cv. Punajuju</strain>
    </source>
</reference>
<accession>A0ACB9G693</accession>
<sequence>MVESDLNTQKIAHEEGFGFHRDPSFSNWGNKEGTYNQNAVQEDQIVNTSEVDDNFELPVLQKVDEDEGSESQLMGVKMNGSGTIDMFSAPSPRRGNMNGNYASFDIENADNTKLHPAHTNFVEKYLTVSSSSRNPIAVSDLLKTLFFILMWYIFSTLLTLYNKTLLGDDMGRFPAPLLMNTVHFAMQAILSRGITYFWCHRFEPTVCMSRKDYFVRVVPTSLATALDINLSNASLVFISVTFATMCKSASPIFLLIFAFAFRLETPSVKLLGIILIISVGILLTVAKETAFEFWGFIFVMLAAVMSGFRWSMTQILLQKEVYGLKNPLVLMSYVTPVMAVATALFSLILDPWDEFRRTSYFDSPWHITRSALLMLLGGTLAFFMVLTEYILVSMTSAVTVTIAGVVKEAVTILVAVFYFHDEFTWLKGAGLIIIMFGVSLFNWYKYQKIWKTRKLVLNYSFFMLLHSPLQMEIYHLEVLFIIILRIYP</sequence>